<dbReference type="RefSeq" id="WP_072479854.1">
    <property type="nucleotide sequence ID" value="NZ_FPJG01000006.1"/>
</dbReference>
<evidence type="ECO:0000256" key="2">
    <source>
        <dbReference type="RuleBase" id="RU003616"/>
    </source>
</evidence>
<organism evidence="4 5">
    <name type="scientific">Amycolatopsis australiensis</name>
    <dbReference type="NCBI Taxonomy" id="546364"/>
    <lineage>
        <taxon>Bacteria</taxon>
        <taxon>Bacillati</taxon>
        <taxon>Actinomycetota</taxon>
        <taxon>Actinomycetes</taxon>
        <taxon>Pseudonocardiales</taxon>
        <taxon>Pseudonocardiaceae</taxon>
        <taxon>Amycolatopsis</taxon>
    </lineage>
</organism>
<dbReference type="Pfam" id="PF00011">
    <property type="entry name" value="HSP20"/>
    <property type="match status" value="1"/>
</dbReference>
<dbReference type="SUPFAM" id="SSF49764">
    <property type="entry name" value="HSP20-like chaperones"/>
    <property type="match status" value="1"/>
</dbReference>
<keyword evidence="4" id="KW-0346">Stress response</keyword>
<dbReference type="InterPro" id="IPR008978">
    <property type="entry name" value="HSP20-like_chaperone"/>
</dbReference>
<dbReference type="PANTHER" id="PTHR11527">
    <property type="entry name" value="HEAT-SHOCK PROTEIN 20 FAMILY MEMBER"/>
    <property type="match status" value="1"/>
</dbReference>
<comment type="similarity">
    <text evidence="1 2">Belongs to the small heat shock protein (HSP20) family.</text>
</comment>
<dbReference type="PROSITE" id="PS01031">
    <property type="entry name" value="SHSP"/>
    <property type="match status" value="1"/>
</dbReference>
<proteinExistence type="inferred from homology"/>
<evidence type="ECO:0000313" key="4">
    <source>
        <dbReference type="EMBL" id="SFW86933.1"/>
    </source>
</evidence>
<evidence type="ECO:0000256" key="1">
    <source>
        <dbReference type="PROSITE-ProRule" id="PRU00285"/>
    </source>
</evidence>
<feature type="domain" description="SHSP" evidence="3">
    <location>
        <begin position="22"/>
        <end position="133"/>
    </location>
</feature>
<name>A0A1K1SSS4_9PSEU</name>
<dbReference type="Gene3D" id="2.60.40.790">
    <property type="match status" value="1"/>
</dbReference>
<dbReference type="InterPro" id="IPR002068">
    <property type="entry name" value="A-crystallin/Hsp20_dom"/>
</dbReference>
<dbReference type="Proteomes" id="UP000182740">
    <property type="component" value="Unassembled WGS sequence"/>
</dbReference>
<sequence>MLMRTDPFQTLDRLTQQFFGNGLSRSAAMPMDAYRDGDQFVVHFDLPGVSPESIEVDVQNDVLTVKAERTTVTGDDVQALISERPAGTFSRQKFLGDTLDADHIEAGYDAGVLTLHIPVAEQAKPRKITVASGAERQAIKA</sequence>
<dbReference type="CDD" id="cd06464">
    <property type="entry name" value="ACD_sHsps-like"/>
    <property type="match status" value="1"/>
</dbReference>
<dbReference type="OrthoDB" id="5242916at2"/>
<dbReference type="STRING" id="546364.SAMN04489730_6540"/>
<keyword evidence="5" id="KW-1185">Reference proteome</keyword>
<dbReference type="EMBL" id="FPJG01000006">
    <property type="protein sequence ID" value="SFW86933.1"/>
    <property type="molecule type" value="Genomic_DNA"/>
</dbReference>
<dbReference type="AlphaFoldDB" id="A0A1K1SSS4"/>
<reference evidence="5" key="1">
    <citation type="submission" date="2016-11" db="EMBL/GenBank/DDBJ databases">
        <authorList>
            <person name="Varghese N."/>
            <person name="Submissions S."/>
        </authorList>
    </citation>
    <scope>NUCLEOTIDE SEQUENCE [LARGE SCALE GENOMIC DNA]</scope>
    <source>
        <strain evidence="5">DSM 44671</strain>
    </source>
</reference>
<dbReference type="InterPro" id="IPR031107">
    <property type="entry name" value="Small_HSP"/>
</dbReference>
<gene>
    <name evidence="4" type="ORF">SAMN04489730_6540</name>
</gene>
<accession>A0A1K1SSS4</accession>
<evidence type="ECO:0000313" key="5">
    <source>
        <dbReference type="Proteomes" id="UP000182740"/>
    </source>
</evidence>
<protein>
    <submittedName>
        <fullName evidence="4">Heat shock protein Hsp20</fullName>
    </submittedName>
</protein>
<evidence type="ECO:0000259" key="3">
    <source>
        <dbReference type="PROSITE" id="PS01031"/>
    </source>
</evidence>